<dbReference type="GO" id="GO:0009253">
    <property type="term" value="P:peptidoglycan catabolic process"/>
    <property type="evidence" value="ECO:0007669"/>
    <property type="project" value="InterPro"/>
</dbReference>
<dbReference type="GO" id="GO:0008745">
    <property type="term" value="F:N-acetylmuramoyl-L-alanine amidase activity"/>
    <property type="evidence" value="ECO:0007669"/>
    <property type="project" value="InterPro"/>
</dbReference>
<dbReference type="SMART" id="SM00701">
    <property type="entry name" value="PGRP"/>
    <property type="match status" value="1"/>
</dbReference>
<dbReference type="AlphaFoldDB" id="A0A919RZW0"/>
<protein>
    <submittedName>
        <fullName evidence="4">N-acetylmuramoyl-L-alanine amidase</fullName>
    </submittedName>
</protein>
<dbReference type="Gene3D" id="3.40.80.10">
    <property type="entry name" value="Peptidoglycan recognition protein-like"/>
    <property type="match status" value="1"/>
</dbReference>
<accession>A0A919RZW0</accession>
<dbReference type="PANTHER" id="PTHR11022">
    <property type="entry name" value="PEPTIDOGLYCAN RECOGNITION PROTEIN"/>
    <property type="match status" value="1"/>
</dbReference>
<evidence type="ECO:0000259" key="3">
    <source>
        <dbReference type="SMART" id="SM00701"/>
    </source>
</evidence>
<feature type="domain" description="Peptidoglycan recognition protein family" evidence="3">
    <location>
        <begin position="19"/>
        <end position="142"/>
    </location>
</feature>
<dbReference type="CDD" id="cd06583">
    <property type="entry name" value="PGRP"/>
    <property type="match status" value="1"/>
</dbReference>
<sequence>MRELEKIYLNIRKTKHSLKIIEVKYKWQGELEYTLNPQMIIFHHTVEQNKTPQHIHELHLKRGWAGIGYHFYIRKDGKIYRGRAENSVGAHAGAYNNVALGIALEGNFMIEKPTKKQINSLILLSRHLVQKYAITDLLRHKDIMDTQCPGVNFPFEEVKNKVPVSNIRTLE</sequence>
<proteinExistence type="inferred from homology"/>
<evidence type="ECO:0000256" key="1">
    <source>
        <dbReference type="ARBA" id="ARBA00007553"/>
    </source>
</evidence>
<feature type="domain" description="N-acetylmuramoyl-L-alanine amidase" evidence="2">
    <location>
        <begin position="26"/>
        <end position="150"/>
    </location>
</feature>
<evidence type="ECO:0000313" key="5">
    <source>
        <dbReference type="Proteomes" id="UP000679179"/>
    </source>
</evidence>
<dbReference type="RefSeq" id="WP_246503443.1">
    <property type="nucleotide sequence ID" value="NZ_BOPZ01000004.1"/>
</dbReference>
<dbReference type="SUPFAM" id="SSF55846">
    <property type="entry name" value="N-acetylmuramoyl-L-alanine amidase-like"/>
    <property type="match status" value="1"/>
</dbReference>
<dbReference type="Proteomes" id="UP000679179">
    <property type="component" value="Unassembled WGS sequence"/>
</dbReference>
<evidence type="ECO:0000259" key="2">
    <source>
        <dbReference type="SMART" id="SM00644"/>
    </source>
</evidence>
<keyword evidence="5" id="KW-1185">Reference proteome</keyword>
<dbReference type="Pfam" id="PF01510">
    <property type="entry name" value="Amidase_2"/>
    <property type="match status" value="1"/>
</dbReference>
<dbReference type="PANTHER" id="PTHR11022:SF41">
    <property type="entry name" value="PEPTIDOGLYCAN-RECOGNITION PROTEIN LC-RELATED"/>
    <property type="match status" value="1"/>
</dbReference>
<dbReference type="InterPro" id="IPR015510">
    <property type="entry name" value="PGRP"/>
</dbReference>
<gene>
    <name evidence="4" type="ORF">CPJCM30710_06940</name>
</gene>
<dbReference type="InterPro" id="IPR036505">
    <property type="entry name" value="Amidase/PGRP_sf"/>
</dbReference>
<name>A0A919RZW0_9CLOT</name>
<dbReference type="InterPro" id="IPR006619">
    <property type="entry name" value="PGRP_domain_met/bac"/>
</dbReference>
<evidence type="ECO:0000313" key="4">
    <source>
        <dbReference type="EMBL" id="GIM28028.1"/>
    </source>
</evidence>
<dbReference type="GO" id="GO:0008270">
    <property type="term" value="F:zinc ion binding"/>
    <property type="evidence" value="ECO:0007669"/>
    <property type="project" value="InterPro"/>
</dbReference>
<organism evidence="4 5">
    <name type="scientific">Clostridium polyendosporum</name>
    <dbReference type="NCBI Taxonomy" id="69208"/>
    <lineage>
        <taxon>Bacteria</taxon>
        <taxon>Bacillati</taxon>
        <taxon>Bacillota</taxon>
        <taxon>Clostridia</taxon>
        <taxon>Eubacteriales</taxon>
        <taxon>Clostridiaceae</taxon>
        <taxon>Clostridium</taxon>
    </lineage>
</organism>
<comment type="similarity">
    <text evidence="1">Belongs to the N-acetylmuramoyl-L-alanine amidase 2 family.</text>
</comment>
<reference evidence="4" key="1">
    <citation type="submission" date="2021-03" db="EMBL/GenBank/DDBJ databases">
        <title>Taxonomic study of Clostridium polyendosporum from meadow-gley soil under rice.</title>
        <authorList>
            <person name="Kobayashi H."/>
            <person name="Tanizawa Y."/>
            <person name="Yagura M."/>
        </authorList>
    </citation>
    <scope>NUCLEOTIDE SEQUENCE</scope>
    <source>
        <strain evidence="4">JCM 30710</strain>
    </source>
</reference>
<dbReference type="SMART" id="SM00644">
    <property type="entry name" value="Ami_2"/>
    <property type="match status" value="1"/>
</dbReference>
<dbReference type="EMBL" id="BOPZ01000004">
    <property type="protein sequence ID" value="GIM28028.1"/>
    <property type="molecule type" value="Genomic_DNA"/>
</dbReference>
<comment type="caution">
    <text evidence="4">The sequence shown here is derived from an EMBL/GenBank/DDBJ whole genome shotgun (WGS) entry which is preliminary data.</text>
</comment>
<dbReference type="InterPro" id="IPR002502">
    <property type="entry name" value="Amidase_domain"/>
</dbReference>